<dbReference type="EMBL" id="SNRW01006155">
    <property type="protein sequence ID" value="KAA6383617.1"/>
    <property type="molecule type" value="Genomic_DNA"/>
</dbReference>
<name>A0A5J4VLU1_9EUKA</name>
<gene>
    <name evidence="1" type="ORF">EZS28_020856</name>
</gene>
<sequence>MSVVDLGLSIRMQVPGSAKKLHDEWEKKYHEHVKSGSILSTPRFMKKLVQDWEKFELTTEERTKPRVGIIGTMCKVEPEFYDWLKDYLVHEEGCEVTVLDFYGYAIAPSYNAQNQQKTYSFPIFMRIGGIATQKMISTFIGWGADALKGSKRFDPMKQMETVLERTWSIVPSTHISGEGWFYTSQFVFLLDQGIDNFICTTPFDCMPVHLGCRGAMKKLKAMFPKLNVCVLDFDAGSSRMNQLNRIRLMLNSMPERQDQGPQTTLCRVGDLEDLISNDDINYSLPTTSSYRVIPQIPSRKTKLQKSNQKTSEFDIEEQNITNSNTDNNIEIDWISRVGLKSGCSPAACSACGANQYCNVLQTAVQGKRAKAAFVGATAKEEEILHKERVAIKA</sequence>
<dbReference type="PANTHER" id="PTHR32329:SF4">
    <property type="entry name" value="ACTIVATOR OF 2-HYDROXYACYL-COA DEHYDRATASE"/>
    <property type="match status" value="1"/>
</dbReference>
<proteinExistence type="predicted"/>
<organism evidence="1 2">
    <name type="scientific">Streblomastix strix</name>
    <dbReference type="NCBI Taxonomy" id="222440"/>
    <lineage>
        <taxon>Eukaryota</taxon>
        <taxon>Metamonada</taxon>
        <taxon>Preaxostyla</taxon>
        <taxon>Oxymonadida</taxon>
        <taxon>Streblomastigidae</taxon>
        <taxon>Streblomastix</taxon>
    </lineage>
</organism>
<reference evidence="1 2" key="1">
    <citation type="submission" date="2019-03" db="EMBL/GenBank/DDBJ databases">
        <title>Single cell metagenomics reveals metabolic interactions within the superorganism composed of flagellate Streblomastix strix and complex community of Bacteroidetes bacteria on its surface.</title>
        <authorList>
            <person name="Treitli S.C."/>
            <person name="Kolisko M."/>
            <person name="Husnik F."/>
            <person name="Keeling P."/>
            <person name="Hampl V."/>
        </authorList>
    </citation>
    <scope>NUCLEOTIDE SEQUENCE [LARGE SCALE GENOMIC DNA]</scope>
    <source>
        <strain evidence="1">ST1C</strain>
    </source>
</reference>
<evidence type="ECO:0000313" key="2">
    <source>
        <dbReference type="Proteomes" id="UP000324800"/>
    </source>
</evidence>
<accession>A0A5J4VLU1</accession>
<dbReference type="PANTHER" id="PTHR32329">
    <property type="entry name" value="BIFUNCTIONAL PROTEIN [INCLUDES 2-HYDROXYACYL-COA DEHYDRATASE (N-TER) AND ITS ACTIVATOR DOMAIN (C_TERM)-RELATED"/>
    <property type="match status" value="1"/>
</dbReference>
<dbReference type="AlphaFoldDB" id="A0A5J4VLU1"/>
<dbReference type="Proteomes" id="UP000324800">
    <property type="component" value="Unassembled WGS sequence"/>
</dbReference>
<evidence type="ECO:0000313" key="1">
    <source>
        <dbReference type="EMBL" id="KAA6383617.1"/>
    </source>
</evidence>
<dbReference type="OrthoDB" id="10265634at2759"/>
<comment type="caution">
    <text evidence="1">The sequence shown here is derived from an EMBL/GenBank/DDBJ whole genome shotgun (WGS) entry which is preliminary data.</text>
</comment>
<dbReference type="InterPro" id="IPR051805">
    <property type="entry name" value="Dehydratase_Activator_Redct"/>
</dbReference>
<protein>
    <submittedName>
        <fullName evidence="1">Putative 2-hydroxyglutaryl-CoA dehydratase</fullName>
    </submittedName>
</protein>